<accession>A0A4S8LDH6</accession>
<proteinExistence type="predicted"/>
<reference evidence="1 2" key="1">
    <citation type="journal article" date="2019" name="Nat. Ecol. Evol.">
        <title>Megaphylogeny resolves global patterns of mushroom evolution.</title>
        <authorList>
            <person name="Varga T."/>
            <person name="Krizsan K."/>
            <person name="Foldi C."/>
            <person name="Dima B."/>
            <person name="Sanchez-Garcia M."/>
            <person name="Sanchez-Ramirez S."/>
            <person name="Szollosi G.J."/>
            <person name="Szarkandi J.G."/>
            <person name="Papp V."/>
            <person name="Albert L."/>
            <person name="Andreopoulos W."/>
            <person name="Angelini C."/>
            <person name="Antonin V."/>
            <person name="Barry K.W."/>
            <person name="Bougher N.L."/>
            <person name="Buchanan P."/>
            <person name="Buyck B."/>
            <person name="Bense V."/>
            <person name="Catcheside P."/>
            <person name="Chovatia M."/>
            <person name="Cooper J."/>
            <person name="Damon W."/>
            <person name="Desjardin D."/>
            <person name="Finy P."/>
            <person name="Geml J."/>
            <person name="Haridas S."/>
            <person name="Hughes K."/>
            <person name="Justo A."/>
            <person name="Karasinski D."/>
            <person name="Kautmanova I."/>
            <person name="Kiss B."/>
            <person name="Kocsube S."/>
            <person name="Kotiranta H."/>
            <person name="LaButti K.M."/>
            <person name="Lechner B.E."/>
            <person name="Liimatainen K."/>
            <person name="Lipzen A."/>
            <person name="Lukacs Z."/>
            <person name="Mihaltcheva S."/>
            <person name="Morgado L.N."/>
            <person name="Niskanen T."/>
            <person name="Noordeloos M.E."/>
            <person name="Ohm R.A."/>
            <person name="Ortiz-Santana B."/>
            <person name="Ovrebo C."/>
            <person name="Racz N."/>
            <person name="Riley R."/>
            <person name="Savchenko A."/>
            <person name="Shiryaev A."/>
            <person name="Soop K."/>
            <person name="Spirin V."/>
            <person name="Szebenyi C."/>
            <person name="Tomsovsky M."/>
            <person name="Tulloss R.E."/>
            <person name="Uehling J."/>
            <person name="Grigoriev I.V."/>
            <person name="Vagvolgyi C."/>
            <person name="Papp T."/>
            <person name="Martin F.M."/>
            <person name="Miettinen O."/>
            <person name="Hibbett D.S."/>
            <person name="Nagy L.G."/>
        </authorList>
    </citation>
    <scope>NUCLEOTIDE SEQUENCE [LARGE SCALE GENOMIC DNA]</scope>
    <source>
        <strain evidence="1 2">CBS 962.96</strain>
    </source>
</reference>
<keyword evidence="2" id="KW-1185">Reference proteome</keyword>
<sequence>MPTIQTKQYFPVNVDRAVAARIVGELKGILEVRHGGKSRRTVMISIVLFFRKLSQCTLAKASPMDILAAAAISQEQVPPLIHLSNKVTTLETAAALRFLASTRLLKIPEVNNSREESKQRLGTNHWTHLSLWTHFEGIWTHFEKFWTHLEGFWMHLEGFWTHFEGFWTHSGRILDVLDLIASKCVQCVQNVSKFFNELGCTLDALVYILNWDTVLAEIAIPKTLK</sequence>
<evidence type="ECO:0000313" key="2">
    <source>
        <dbReference type="Proteomes" id="UP000297245"/>
    </source>
</evidence>
<evidence type="ECO:0000313" key="1">
    <source>
        <dbReference type="EMBL" id="THU87006.1"/>
    </source>
</evidence>
<organism evidence="1 2">
    <name type="scientific">Dendrothele bispora (strain CBS 962.96)</name>
    <dbReference type="NCBI Taxonomy" id="1314807"/>
    <lineage>
        <taxon>Eukaryota</taxon>
        <taxon>Fungi</taxon>
        <taxon>Dikarya</taxon>
        <taxon>Basidiomycota</taxon>
        <taxon>Agaricomycotina</taxon>
        <taxon>Agaricomycetes</taxon>
        <taxon>Agaricomycetidae</taxon>
        <taxon>Agaricales</taxon>
        <taxon>Agaricales incertae sedis</taxon>
        <taxon>Dendrothele</taxon>
    </lineage>
</organism>
<dbReference type="EMBL" id="ML179468">
    <property type="protein sequence ID" value="THU87006.1"/>
    <property type="molecule type" value="Genomic_DNA"/>
</dbReference>
<dbReference type="AlphaFoldDB" id="A0A4S8LDH6"/>
<name>A0A4S8LDH6_DENBC</name>
<dbReference type="Proteomes" id="UP000297245">
    <property type="component" value="Unassembled WGS sequence"/>
</dbReference>
<gene>
    <name evidence="1" type="ORF">K435DRAFT_804655</name>
</gene>
<protein>
    <submittedName>
        <fullName evidence="1">Uncharacterized protein</fullName>
    </submittedName>
</protein>